<feature type="compositionally biased region" description="Pro residues" evidence="1">
    <location>
        <begin position="33"/>
        <end position="48"/>
    </location>
</feature>
<dbReference type="Proteomes" id="UP001497623">
    <property type="component" value="Unassembled WGS sequence"/>
</dbReference>
<name>A0AAV2RVH2_MEGNR</name>
<feature type="domain" description="Ig-like" evidence="3">
    <location>
        <begin position="301"/>
        <end position="377"/>
    </location>
</feature>
<feature type="region of interest" description="Disordered" evidence="1">
    <location>
        <begin position="91"/>
        <end position="119"/>
    </location>
</feature>
<reference evidence="4 5" key="1">
    <citation type="submission" date="2024-05" db="EMBL/GenBank/DDBJ databases">
        <authorList>
            <person name="Wallberg A."/>
        </authorList>
    </citation>
    <scope>NUCLEOTIDE SEQUENCE [LARGE SCALE GENOMIC DNA]</scope>
</reference>
<evidence type="ECO:0000256" key="2">
    <source>
        <dbReference type="SAM" id="SignalP"/>
    </source>
</evidence>
<dbReference type="InterPro" id="IPR016186">
    <property type="entry name" value="C-type_lectin-like/link_sf"/>
</dbReference>
<gene>
    <name evidence="4" type="ORF">MNOR_LOCUS29916</name>
</gene>
<dbReference type="InterPro" id="IPR007110">
    <property type="entry name" value="Ig-like_dom"/>
</dbReference>
<feature type="chain" id="PRO_5043943227" description="Ig-like domain-containing protein" evidence="2">
    <location>
        <begin position="22"/>
        <end position="377"/>
    </location>
</feature>
<dbReference type="AlphaFoldDB" id="A0AAV2RVH2"/>
<dbReference type="EMBL" id="CAXKWB010035586">
    <property type="protein sequence ID" value="CAL4146769.1"/>
    <property type="molecule type" value="Genomic_DNA"/>
</dbReference>
<evidence type="ECO:0000313" key="5">
    <source>
        <dbReference type="Proteomes" id="UP001497623"/>
    </source>
</evidence>
<proteinExistence type="predicted"/>
<evidence type="ECO:0000313" key="4">
    <source>
        <dbReference type="EMBL" id="CAL4146769.1"/>
    </source>
</evidence>
<dbReference type="SUPFAM" id="SSF56436">
    <property type="entry name" value="C-type lectin-like"/>
    <property type="match status" value="1"/>
</dbReference>
<feature type="non-terminal residue" evidence="4">
    <location>
        <position position="377"/>
    </location>
</feature>
<feature type="signal peptide" evidence="2">
    <location>
        <begin position="1"/>
        <end position="21"/>
    </location>
</feature>
<evidence type="ECO:0000259" key="3">
    <source>
        <dbReference type="PROSITE" id="PS50835"/>
    </source>
</evidence>
<organism evidence="4 5">
    <name type="scientific">Meganyctiphanes norvegica</name>
    <name type="common">Northern krill</name>
    <name type="synonym">Thysanopoda norvegica</name>
    <dbReference type="NCBI Taxonomy" id="48144"/>
    <lineage>
        <taxon>Eukaryota</taxon>
        <taxon>Metazoa</taxon>
        <taxon>Ecdysozoa</taxon>
        <taxon>Arthropoda</taxon>
        <taxon>Crustacea</taxon>
        <taxon>Multicrustacea</taxon>
        <taxon>Malacostraca</taxon>
        <taxon>Eumalacostraca</taxon>
        <taxon>Eucarida</taxon>
        <taxon>Euphausiacea</taxon>
        <taxon>Euphausiidae</taxon>
        <taxon>Meganyctiphanes</taxon>
    </lineage>
</organism>
<protein>
    <recommendedName>
        <fullName evidence="3">Ig-like domain-containing protein</fullName>
    </recommendedName>
</protein>
<keyword evidence="5" id="KW-1185">Reference proteome</keyword>
<dbReference type="SMART" id="SM00034">
    <property type="entry name" value="CLECT"/>
    <property type="match status" value="1"/>
</dbReference>
<dbReference type="InterPro" id="IPR013783">
    <property type="entry name" value="Ig-like_fold"/>
</dbReference>
<dbReference type="PROSITE" id="PS50835">
    <property type="entry name" value="IG_LIKE"/>
    <property type="match status" value="1"/>
</dbReference>
<feature type="compositionally biased region" description="Basic and acidic residues" evidence="1">
    <location>
        <begin position="91"/>
        <end position="108"/>
    </location>
</feature>
<dbReference type="Gene3D" id="2.60.40.10">
    <property type="entry name" value="Immunoglobulins"/>
    <property type="match status" value="1"/>
</dbReference>
<dbReference type="CDD" id="cd00037">
    <property type="entry name" value="CLECT"/>
    <property type="match status" value="1"/>
</dbReference>
<feature type="region of interest" description="Disordered" evidence="1">
    <location>
        <begin position="25"/>
        <end position="52"/>
    </location>
</feature>
<dbReference type="Pfam" id="PF05473">
    <property type="entry name" value="UL45"/>
    <property type="match status" value="1"/>
</dbReference>
<dbReference type="Gene3D" id="3.10.100.10">
    <property type="entry name" value="Mannose-Binding Protein A, subunit A"/>
    <property type="match status" value="1"/>
</dbReference>
<keyword evidence="2" id="KW-0732">Signal</keyword>
<accession>A0AAV2RVH2</accession>
<dbReference type="InterPro" id="IPR016187">
    <property type="entry name" value="CTDL_fold"/>
</dbReference>
<evidence type="ECO:0000256" key="1">
    <source>
        <dbReference type="SAM" id="MobiDB-lite"/>
    </source>
</evidence>
<dbReference type="InterPro" id="IPR001304">
    <property type="entry name" value="C-type_lectin-like"/>
</dbReference>
<sequence>MYRLRYLVLLGCILTLSVTWAQDDPPVDSDASPGPPPSPVLEPEPAPAPVNEDRIVDIDSGIVYTQRGEAYRPNRPGLGYPQDRFDIRPGEGFRAGDRFAPGKDRTREGMPNTMLSNPLDPITDDDLVVDPLKEAICPGHWIGFANSCYKFIRSPVKDRNSARELCRALSADLVSVTDKTEHLFLTIQLQSNDPHHRTWYTSGTQRTTDVWENDGDGTSFQDMRDAILPDQESTPYKNFLAYTYSYRENEWGLLKVDGSDDFPFICEISANDLAYLIDEDLEHDHSYGKFISDPDKIPRGPTIVRQPELRPFDVAQRTNKNYISVTCIAEGYPHPKYGWYKESYENDVAVYKEIDPLEDPRFTVSGGTLIINDPKQV</sequence>
<comment type="caution">
    <text evidence="4">The sequence shown here is derived from an EMBL/GenBank/DDBJ whole genome shotgun (WGS) entry which is preliminary data.</text>
</comment>